<evidence type="ECO:0000259" key="25">
    <source>
        <dbReference type="PROSITE" id="PS50837"/>
    </source>
</evidence>
<dbReference type="GO" id="GO:0005737">
    <property type="term" value="C:cytoplasm"/>
    <property type="evidence" value="ECO:0007669"/>
    <property type="project" value="UniProtKB-SubCell"/>
</dbReference>
<evidence type="ECO:0000313" key="26">
    <source>
        <dbReference type="EMBL" id="KAK2851968.1"/>
    </source>
</evidence>
<keyword evidence="6" id="KW-0597">Phosphoprotein</keyword>
<evidence type="ECO:0000256" key="16">
    <source>
        <dbReference type="ARBA" id="ARBA00051245"/>
    </source>
</evidence>
<evidence type="ECO:0000256" key="20">
    <source>
        <dbReference type="SAM" id="MobiDB-lite"/>
    </source>
</evidence>
<dbReference type="FunFam" id="2.30.30.40:FF:000229">
    <property type="entry name" value="Tyrosine-protein kinase"/>
    <property type="match status" value="1"/>
</dbReference>
<feature type="domain" description="SH3" evidence="22">
    <location>
        <begin position="61"/>
        <end position="122"/>
    </location>
</feature>
<dbReference type="FunFam" id="3.30.200.20:FF:000053">
    <property type="entry name" value="Tyrosine-protein kinase"/>
    <property type="match status" value="1"/>
</dbReference>
<reference evidence="26" key="1">
    <citation type="submission" date="2023-07" db="EMBL/GenBank/DDBJ databases">
        <title>Chromosome-level Genome Assembly of Striped Snakehead (Channa striata).</title>
        <authorList>
            <person name="Liu H."/>
        </authorList>
    </citation>
    <scope>NUCLEOTIDE SEQUENCE</scope>
    <source>
        <strain evidence="26">Gz</strain>
        <tissue evidence="26">Muscle</tissue>
    </source>
</reference>
<dbReference type="Pfam" id="PF17776">
    <property type="entry name" value="NLRC4_HD2"/>
    <property type="match status" value="1"/>
</dbReference>
<dbReference type="PANTHER" id="PTHR24106">
    <property type="entry name" value="NACHT, LRR AND CARD DOMAINS-CONTAINING"/>
    <property type="match status" value="1"/>
</dbReference>
<dbReference type="InterPro" id="IPR029495">
    <property type="entry name" value="NACHT-assoc"/>
</dbReference>
<evidence type="ECO:0000259" key="24">
    <source>
        <dbReference type="PROSITE" id="PS50188"/>
    </source>
</evidence>
<dbReference type="Gene3D" id="3.40.50.300">
    <property type="entry name" value="P-loop containing nucleotide triphosphate hydrolases"/>
    <property type="match status" value="1"/>
</dbReference>
<evidence type="ECO:0000259" key="22">
    <source>
        <dbReference type="PROSITE" id="PS50002"/>
    </source>
</evidence>
<evidence type="ECO:0000256" key="1">
    <source>
        <dbReference type="ARBA" id="ARBA00004496"/>
    </source>
</evidence>
<dbReference type="PROSITE" id="PS51450">
    <property type="entry name" value="LRR"/>
    <property type="match status" value="1"/>
</dbReference>
<dbReference type="Pfam" id="PF13516">
    <property type="entry name" value="LRR_6"/>
    <property type="match status" value="2"/>
</dbReference>
<dbReference type="Gene3D" id="3.30.505.10">
    <property type="entry name" value="SH2 domain"/>
    <property type="match status" value="1"/>
</dbReference>
<feature type="compositionally biased region" description="Polar residues" evidence="20">
    <location>
        <begin position="591"/>
        <end position="602"/>
    </location>
</feature>
<keyword evidence="8" id="KW-0808">Transferase</keyword>
<dbReference type="InterPro" id="IPR000980">
    <property type="entry name" value="SH2"/>
</dbReference>
<keyword evidence="13 17" id="KW-0727">SH2 domain</keyword>
<dbReference type="EC" id="2.7.10.2" evidence="3"/>
<accession>A0AA88T2V2</accession>
<dbReference type="PROSITE" id="PS50837">
    <property type="entry name" value="NACHT"/>
    <property type="match status" value="1"/>
</dbReference>
<evidence type="ECO:0000256" key="6">
    <source>
        <dbReference type="ARBA" id="ARBA00022553"/>
    </source>
</evidence>
<dbReference type="PROSITE" id="PS50001">
    <property type="entry name" value="SH2"/>
    <property type="match status" value="1"/>
</dbReference>
<dbReference type="SUPFAM" id="SSF55550">
    <property type="entry name" value="SH2 domain"/>
    <property type="match status" value="1"/>
</dbReference>
<dbReference type="InterPro" id="IPR001452">
    <property type="entry name" value="SH3_domain"/>
</dbReference>
<dbReference type="SUPFAM" id="SSF50044">
    <property type="entry name" value="SH3-domain"/>
    <property type="match status" value="1"/>
</dbReference>
<feature type="compositionally biased region" description="Basic and acidic residues" evidence="20">
    <location>
        <begin position="528"/>
        <end position="541"/>
    </location>
</feature>
<evidence type="ECO:0000256" key="14">
    <source>
        <dbReference type="ARBA" id="ARBA00023137"/>
    </source>
</evidence>
<feature type="region of interest" description="Disordered" evidence="20">
    <location>
        <begin position="514"/>
        <end position="604"/>
    </location>
</feature>
<dbReference type="SMART" id="SM00252">
    <property type="entry name" value="SH2"/>
    <property type="match status" value="1"/>
</dbReference>
<dbReference type="FunFam" id="3.40.50.300:FF:001524">
    <property type="entry name" value="Si:dkey-126g1.7"/>
    <property type="match status" value="1"/>
</dbReference>
<dbReference type="SUPFAM" id="SSF49899">
    <property type="entry name" value="Concanavalin A-like lectins/glucanases"/>
    <property type="match status" value="1"/>
</dbReference>
<dbReference type="InterPro" id="IPR036028">
    <property type="entry name" value="SH3-like_dom_sf"/>
</dbReference>
<dbReference type="Gene3D" id="2.60.120.920">
    <property type="match status" value="1"/>
</dbReference>
<evidence type="ECO:0000256" key="7">
    <source>
        <dbReference type="ARBA" id="ARBA00022614"/>
    </source>
</evidence>
<dbReference type="PROSITE" id="PS00109">
    <property type="entry name" value="PROTEIN_KINASE_TYR"/>
    <property type="match status" value="1"/>
</dbReference>
<dbReference type="InterPro" id="IPR001611">
    <property type="entry name" value="Leu-rich_rpt"/>
</dbReference>
<dbReference type="GO" id="GO:0007154">
    <property type="term" value="P:cell communication"/>
    <property type="evidence" value="ECO:0007669"/>
    <property type="project" value="UniProtKB-ARBA"/>
</dbReference>
<evidence type="ECO:0000313" key="27">
    <source>
        <dbReference type="Proteomes" id="UP001187415"/>
    </source>
</evidence>
<dbReference type="SUPFAM" id="SSF52047">
    <property type="entry name" value="RNI-like"/>
    <property type="match status" value="1"/>
</dbReference>
<dbReference type="InterPro" id="IPR003879">
    <property type="entry name" value="Butyrophylin_SPRY"/>
</dbReference>
<comment type="similarity">
    <text evidence="2">Belongs to the protein kinase superfamily. TKL Ser/Thr protein kinase family. ROCO subfamily.</text>
</comment>
<keyword evidence="4 18" id="KW-0728">SH3 domain</keyword>
<dbReference type="InterPro" id="IPR036860">
    <property type="entry name" value="SH2_dom_sf"/>
</dbReference>
<evidence type="ECO:0000256" key="4">
    <source>
        <dbReference type="ARBA" id="ARBA00022443"/>
    </source>
</evidence>
<dbReference type="PRINTS" id="PR00401">
    <property type="entry name" value="SH2DOMAIN"/>
</dbReference>
<dbReference type="CDD" id="cd05148">
    <property type="entry name" value="PTKc_Srm_Brk"/>
    <property type="match status" value="1"/>
</dbReference>
<dbReference type="Pfam" id="PF00017">
    <property type="entry name" value="SH2"/>
    <property type="match status" value="1"/>
</dbReference>
<feature type="domain" description="NACHT" evidence="25">
    <location>
        <begin position="782"/>
        <end position="914"/>
    </location>
</feature>
<dbReference type="EMBL" id="JAUPFM010000005">
    <property type="protein sequence ID" value="KAK2851968.1"/>
    <property type="molecule type" value="Genomic_DNA"/>
</dbReference>
<dbReference type="InterPro" id="IPR027417">
    <property type="entry name" value="P-loop_NTPase"/>
</dbReference>
<dbReference type="PRINTS" id="PR01407">
    <property type="entry name" value="BUTYPHLNCDUF"/>
</dbReference>
<dbReference type="SMART" id="SM00219">
    <property type="entry name" value="TyrKc"/>
    <property type="match status" value="1"/>
</dbReference>
<dbReference type="FunFam" id="1.10.510.10:FF:000554">
    <property type="entry name" value="Predicted protein"/>
    <property type="match status" value="1"/>
</dbReference>
<evidence type="ECO:0000256" key="17">
    <source>
        <dbReference type="PROSITE-ProRule" id="PRU00191"/>
    </source>
</evidence>
<protein>
    <recommendedName>
        <fullName evidence="3">non-specific protein-tyrosine kinase</fullName>
        <ecNumber evidence="3">2.7.10.2</ecNumber>
    </recommendedName>
</protein>
<keyword evidence="11" id="KW-0418">Kinase</keyword>
<keyword evidence="5" id="KW-0963">Cytoplasm</keyword>
<comment type="subcellular location">
    <subcellularLocation>
        <location evidence="1">Cytoplasm</location>
    </subcellularLocation>
</comment>
<feature type="domain" description="B30.2/SPRY" evidence="24">
    <location>
        <begin position="1393"/>
        <end position="1586"/>
    </location>
</feature>
<evidence type="ECO:0000259" key="23">
    <source>
        <dbReference type="PROSITE" id="PS50011"/>
    </source>
</evidence>
<proteinExistence type="inferred from homology"/>
<dbReference type="InterPro" id="IPR007111">
    <property type="entry name" value="NACHT_NTPase"/>
</dbReference>
<evidence type="ECO:0000256" key="5">
    <source>
        <dbReference type="ARBA" id="ARBA00022490"/>
    </source>
</evidence>
<dbReference type="PROSITE" id="PS50002">
    <property type="entry name" value="SH3"/>
    <property type="match status" value="1"/>
</dbReference>
<keyword evidence="12 19" id="KW-0067">ATP-binding</keyword>
<dbReference type="InterPro" id="IPR013320">
    <property type="entry name" value="ConA-like_dom_sf"/>
</dbReference>
<dbReference type="Gene3D" id="2.30.30.40">
    <property type="entry name" value="SH3 Domains"/>
    <property type="match status" value="1"/>
</dbReference>
<dbReference type="Pfam" id="PF14484">
    <property type="entry name" value="FISNA"/>
    <property type="match status" value="1"/>
</dbReference>
<evidence type="ECO:0000256" key="13">
    <source>
        <dbReference type="ARBA" id="ARBA00022999"/>
    </source>
</evidence>
<dbReference type="InterPro" id="IPR051261">
    <property type="entry name" value="NLR"/>
</dbReference>
<dbReference type="InterPro" id="IPR032675">
    <property type="entry name" value="LRR_dom_sf"/>
</dbReference>
<evidence type="ECO:0000256" key="2">
    <source>
        <dbReference type="ARBA" id="ARBA00008171"/>
    </source>
</evidence>
<dbReference type="SMART" id="SM00449">
    <property type="entry name" value="SPRY"/>
    <property type="match status" value="1"/>
</dbReference>
<evidence type="ECO:0000256" key="8">
    <source>
        <dbReference type="ARBA" id="ARBA00022679"/>
    </source>
</evidence>
<dbReference type="Pfam" id="PF14604">
    <property type="entry name" value="SH3_9"/>
    <property type="match status" value="1"/>
</dbReference>
<feature type="domain" description="Protein kinase" evidence="23">
    <location>
        <begin position="240"/>
        <end position="491"/>
    </location>
</feature>
<evidence type="ECO:0000256" key="3">
    <source>
        <dbReference type="ARBA" id="ARBA00011903"/>
    </source>
</evidence>
<dbReference type="InterPro" id="IPR011009">
    <property type="entry name" value="Kinase-like_dom_sf"/>
</dbReference>
<feature type="region of interest" description="Disordered" evidence="20">
    <location>
        <begin position="634"/>
        <end position="657"/>
    </location>
</feature>
<dbReference type="PRINTS" id="PR00109">
    <property type="entry name" value="TYRKINASE"/>
</dbReference>
<keyword evidence="10 19" id="KW-0547">Nucleotide-binding</keyword>
<dbReference type="Pfam" id="PF17779">
    <property type="entry name" value="WHD_NOD2"/>
    <property type="match status" value="1"/>
</dbReference>
<comment type="catalytic activity">
    <reaction evidence="16">
        <text>L-tyrosyl-[protein] + ATP = O-phospho-L-tyrosyl-[protein] + ADP + H(+)</text>
        <dbReference type="Rhea" id="RHEA:10596"/>
        <dbReference type="Rhea" id="RHEA-COMP:10136"/>
        <dbReference type="Rhea" id="RHEA-COMP:20101"/>
        <dbReference type="ChEBI" id="CHEBI:15378"/>
        <dbReference type="ChEBI" id="CHEBI:30616"/>
        <dbReference type="ChEBI" id="CHEBI:46858"/>
        <dbReference type="ChEBI" id="CHEBI:61978"/>
        <dbReference type="ChEBI" id="CHEBI:456216"/>
        <dbReference type="EC" id="2.7.10.2"/>
    </reaction>
</comment>
<evidence type="ECO:0000259" key="21">
    <source>
        <dbReference type="PROSITE" id="PS50001"/>
    </source>
</evidence>
<dbReference type="SUPFAM" id="SSF56112">
    <property type="entry name" value="Protein kinase-like (PK-like)"/>
    <property type="match status" value="1"/>
</dbReference>
<dbReference type="SMART" id="SM00368">
    <property type="entry name" value="LRR_RI"/>
    <property type="match status" value="4"/>
</dbReference>
<evidence type="ECO:0000256" key="15">
    <source>
        <dbReference type="ARBA" id="ARBA00023288"/>
    </source>
</evidence>
<dbReference type="InterPro" id="IPR017441">
    <property type="entry name" value="Protein_kinase_ATP_BS"/>
</dbReference>
<dbReference type="PRINTS" id="PR00452">
    <property type="entry name" value="SH3DOMAIN"/>
</dbReference>
<keyword evidence="15" id="KW-0449">Lipoprotein</keyword>
<dbReference type="CDD" id="cd16040">
    <property type="entry name" value="SPRY_PRY_SNTX"/>
    <property type="match status" value="1"/>
</dbReference>
<keyword evidence="7" id="KW-0433">Leucine-rich repeat</keyword>
<dbReference type="Pfam" id="PF13765">
    <property type="entry name" value="PRY"/>
    <property type="match status" value="1"/>
</dbReference>
<gene>
    <name evidence="26" type="ORF">Q5P01_008244</name>
</gene>
<dbReference type="Gene3D" id="3.80.10.10">
    <property type="entry name" value="Ribonuclease Inhibitor"/>
    <property type="match status" value="1"/>
</dbReference>
<dbReference type="InterPro" id="IPR008266">
    <property type="entry name" value="Tyr_kinase_AS"/>
</dbReference>
<feature type="binding site" evidence="19">
    <location>
        <position position="269"/>
    </location>
    <ligand>
        <name>ATP</name>
        <dbReference type="ChEBI" id="CHEBI:30616"/>
    </ligand>
</feature>
<dbReference type="SMART" id="SM00326">
    <property type="entry name" value="SH3"/>
    <property type="match status" value="1"/>
</dbReference>
<dbReference type="InterPro" id="IPR041075">
    <property type="entry name" value="NOD1/2_WH"/>
</dbReference>
<keyword evidence="14" id="KW-0829">Tyrosine-protein kinase</keyword>
<name>A0AA88T2V2_CHASR</name>
<comment type="caution">
    <text evidence="26">The sequence shown here is derived from an EMBL/GenBank/DDBJ whole genome shotgun (WGS) entry which is preliminary data.</text>
</comment>
<dbReference type="PROSITE" id="PS00107">
    <property type="entry name" value="PROTEIN_KINASE_ATP"/>
    <property type="match status" value="1"/>
</dbReference>
<dbReference type="InterPro" id="IPR001245">
    <property type="entry name" value="Ser-Thr/Tyr_kinase_cat_dom"/>
</dbReference>
<dbReference type="InterPro" id="IPR006574">
    <property type="entry name" value="PRY"/>
</dbReference>
<evidence type="ECO:0000256" key="11">
    <source>
        <dbReference type="ARBA" id="ARBA00022777"/>
    </source>
</evidence>
<dbReference type="SMART" id="SM00589">
    <property type="entry name" value="PRY"/>
    <property type="match status" value="1"/>
</dbReference>
<feature type="domain" description="SH2" evidence="21">
    <location>
        <begin position="129"/>
        <end position="221"/>
    </location>
</feature>
<sequence>MESCCRACLPCLKPLWNRLWPDVRYPDVPNHHNHVIANPAAQAAEIRTVSGEIRVPSPKKRPVQLYAALFDFEARSDDELTVKEGDKLSVIEKRGEYVLAKKLTGSLESGLVPANYVALLQDEFAKHKWYYGNINRVKAEKLLLASQNKDGSFLVRISESHSDEYTVSVRGDGKVYHFRIQRSSIGAYFISDKISFATLGELISYYQRNPRSLGVLLEEPCAQQRELFDMEPWERPREEFKLHKKLGEGHFGDVWEALWTTENKKVAIKMLKQEDTKQDEFVKEVQALKSLHHPKLIQLLAMCSRGEPVYIVTELMSKGSLKSYLASAEGQVLTSAHLIYMGSQIAEGMAYLEDRNIVHRDLAARNILVGDDLVCKVADFGLARIIKDSVYTASRNTKIPVRWTAPEAAIYQRFSVKSDVWSFGVLLYEMMSRGKMPYEGKSNKEVLDLLSSGFRLPCPTRCPQNIYRIMMDCWAAEPSKRPSFHALHSQLDTIYARIYFKTIEWQRREAEEAAMSCSTATSPLDGGTKLKTEDSHKKVESSMDQCEDREEGDSAGPDPEPSCVSLRSDRSKNIIANYKQDQSPERRDQQSLEVPSGQSGQQHQKHLDSIFMLLEDNIVTFVKNELKKIQKSLSPDNPECLKSQREDAEVLDREEEEQMRSSREAFLKITMSFLRMIKQEELAECLQSGTQNSVAECRHKLKFNLMKKFQCVFEGIAKAGNPVHLNQIYTELFITEGGTGEVNNEHEVRQIEAASRKPVRPETTIRHEDIFKAPLGRDGPIRTVMTKGVAGIGKTVLTQKFTLDWAEDKTNQDIQFTFPFTFRELNVLKEKKFSMMELVHRFFPETKGICRFEEFQVLLIFDGLDECRLPLDFHNNEILTDVTESTSLDVLLTNLIRGNLLPSACLWITTRPAAANQIPPECVDMVTEVRGFTDPQKEEFFRRRFRDEEQSSRVISHIETSRSLHIMCHIPVFCWITATVLEDVLKTREGGKLPKTLTEMYIHFLVVQVKLKNVKYNGGAETDIHWTAEKGNLIFYESDLTGCGIDIRAASVYSGVFTQIFIEERGLYQNKVFCFIHLSVQEFLAALHVHLTFVNSQVNLLSEKQSTEIQFYQNAVDKALQIQKGHLDLFLRFLLGLSLQASQKQLQGLLTQAGSSSETNHETVQYIKKKISENLSAEKSINLFHCLYELSDCSLMEEIQQYLRSGNLTTEKLSPAQWSALVFILLSSEDLGTFDLKKYSASEEALLRLLPVVKASKKALLSGCNLSVRSCKALSSVLKSESCSLRELDLSNNNLQDSGVQMLSAGLESAHCRLQTLRLSSCLITEGGCASLARALSSNPSHLRELDLSYNHLGDSGVKLLSARLEDPLWRLKLSGIERSSAATKKCLKTFCVVEPGGVRWLKPGLRKYFCQLTIDTNTVNKKLQLSDNNRKVNHVGEDQPHPDHPDRFNPAKQLLCINGLTGRCYWEVEWTGSVFISVSYRRIKRKGSREQCEFGWSDGSWSVECNEAGYYCHWHNMKAGTIPTSISNRVAVYVDYPAGTLSFYKVCSEELIHLHTFNTTFTEPLYAGFGVWYHRSGSSVSLCPE</sequence>
<dbReference type="InterPro" id="IPR003877">
    <property type="entry name" value="SPRY_dom"/>
</dbReference>
<dbReference type="Pfam" id="PF05729">
    <property type="entry name" value="NACHT"/>
    <property type="match status" value="1"/>
</dbReference>
<keyword evidence="27" id="KW-1185">Reference proteome</keyword>
<evidence type="ECO:0000256" key="10">
    <source>
        <dbReference type="ARBA" id="ARBA00022741"/>
    </source>
</evidence>
<dbReference type="PROSITE" id="PS50188">
    <property type="entry name" value="B302_SPRY"/>
    <property type="match status" value="1"/>
</dbReference>
<evidence type="ECO:0000256" key="12">
    <source>
        <dbReference type="ARBA" id="ARBA00022840"/>
    </source>
</evidence>
<evidence type="ECO:0000256" key="9">
    <source>
        <dbReference type="ARBA" id="ARBA00022737"/>
    </source>
</evidence>
<dbReference type="InterPro" id="IPR041267">
    <property type="entry name" value="NLRP_HD2"/>
</dbReference>
<dbReference type="InterPro" id="IPR000719">
    <property type="entry name" value="Prot_kinase_dom"/>
</dbReference>
<dbReference type="Pfam" id="PF07714">
    <property type="entry name" value="PK_Tyr_Ser-Thr"/>
    <property type="match status" value="1"/>
</dbReference>
<dbReference type="InterPro" id="IPR043136">
    <property type="entry name" value="B30.2/SPRY_sf"/>
</dbReference>
<dbReference type="InterPro" id="IPR001870">
    <property type="entry name" value="B30.2/SPRY"/>
</dbReference>
<evidence type="ECO:0000256" key="18">
    <source>
        <dbReference type="PROSITE-ProRule" id="PRU00192"/>
    </source>
</evidence>
<dbReference type="InterPro" id="IPR020635">
    <property type="entry name" value="Tyr_kinase_cat_dom"/>
</dbReference>
<dbReference type="PROSITE" id="PS50011">
    <property type="entry name" value="PROTEIN_KINASE_DOM"/>
    <property type="match status" value="1"/>
</dbReference>
<evidence type="ECO:0000256" key="19">
    <source>
        <dbReference type="PROSITE-ProRule" id="PRU10141"/>
    </source>
</evidence>
<dbReference type="GO" id="GO:0004715">
    <property type="term" value="F:non-membrane spanning protein tyrosine kinase activity"/>
    <property type="evidence" value="ECO:0007669"/>
    <property type="project" value="UniProtKB-EC"/>
</dbReference>
<dbReference type="Proteomes" id="UP001187415">
    <property type="component" value="Unassembled WGS sequence"/>
</dbReference>
<dbReference type="Gene3D" id="1.10.510.10">
    <property type="entry name" value="Transferase(Phosphotransferase) domain 1"/>
    <property type="match status" value="1"/>
</dbReference>
<dbReference type="Pfam" id="PF00622">
    <property type="entry name" value="SPRY"/>
    <property type="match status" value="1"/>
</dbReference>
<dbReference type="GO" id="GO:0005524">
    <property type="term" value="F:ATP binding"/>
    <property type="evidence" value="ECO:0007669"/>
    <property type="project" value="UniProtKB-UniRule"/>
</dbReference>
<organism evidence="26 27">
    <name type="scientific">Channa striata</name>
    <name type="common">Snakehead murrel</name>
    <name type="synonym">Ophicephalus striatus</name>
    <dbReference type="NCBI Taxonomy" id="64152"/>
    <lineage>
        <taxon>Eukaryota</taxon>
        <taxon>Metazoa</taxon>
        <taxon>Chordata</taxon>
        <taxon>Craniata</taxon>
        <taxon>Vertebrata</taxon>
        <taxon>Euteleostomi</taxon>
        <taxon>Actinopterygii</taxon>
        <taxon>Neopterygii</taxon>
        <taxon>Teleostei</taxon>
        <taxon>Neoteleostei</taxon>
        <taxon>Acanthomorphata</taxon>
        <taxon>Anabantaria</taxon>
        <taxon>Anabantiformes</taxon>
        <taxon>Channoidei</taxon>
        <taxon>Channidae</taxon>
        <taxon>Channa</taxon>
    </lineage>
</organism>
<keyword evidence="9" id="KW-0677">Repeat</keyword>
<feature type="compositionally biased region" description="Basic and acidic residues" evidence="20">
    <location>
        <begin position="642"/>
        <end position="651"/>
    </location>
</feature>
<dbReference type="SMART" id="SM01288">
    <property type="entry name" value="FISNA"/>
    <property type="match status" value="1"/>
</dbReference>